<dbReference type="InParanoid" id="F4RK13"/>
<accession>F4RK13</accession>
<keyword evidence="4" id="KW-1185">Reference proteome</keyword>
<protein>
    <recommendedName>
        <fullName evidence="2">CxC1-like cysteine cluster associated with KDZ transposases domain-containing protein</fullName>
    </recommendedName>
</protein>
<dbReference type="PANTHER" id="PTHR33096:SF1">
    <property type="entry name" value="CXC1-LIKE CYSTEINE CLUSTER ASSOCIATED WITH KDZ TRANSPOSASES DOMAIN-CONTAINING PROTEIN"/>
    <property type="match status" value="1"/>
</dbReference>
<feature type="region of interest" description="Disordered" evidence="1">
    <location>
        <begin position="1"/>
        <end position="83"/>
    </location>
</feature>
<feature type="compositionally biased region" description="Acidic residues" evidence="1">
    <location>
        <begin position="72"/>
        <end position="82"/>
    </location>
</feature>
<dbReference type="RefSeq" id="XP_007409463.1">
    <property type="nucleotide sequence ID" value="XM_007409401.1"/>
</dbReference>
<feature type="domain" description="CxC1-like cysteine cluster associated with KDZ transposases" evidence="2">
    <location>
        <begin position="157"/>
        <end position="257"/>
    </location>
</feature>
<dbReference type="VEuPathDB" id="FungiDB:MELLADRAFT_85893"/>
<dbReference type="EMBL" id="GL883105">
    <property type="protein sequence ID" value="EGG07021.1"/>
    <property type="molecule type" value="Genomic_DNA"/>
</dbReference>
<dbReference type="HOGENOM" id="CLU_011407_0_0_1"/>
<gene>
    <name evidence="3" type="ORF">MELLADRAFT_85893</name>
</gene>
<sequence>MALFGEEVKPAKKRARRDNPAGEGSASQRWNQLQTRKAEAAQARLGSLKTEHQPVQDQISSEPPLQHHDLDSNEDDDGDNGDEVIAPQVYEELHLVEEANPASGEGDNLTVIPANRSDYYRGVTYQERTLCEEADWQDVIPQIFRVFIPCAQKTRQWGDQNLWNFDWNSQCRCAGWQKSEVEVDAIDILSRQKIKLQTCRCIPDVVRLVMKGYMGGSADRPRTAFSIRLLRFNHILWKHCTARLAPFVEGLNEFLDASNALFLVPGTDNTRDWRKNFSAAVDAYREMIRLEEEMVTKALHLTPIDQLASNCPPCFGPVVPGKRAEEPNYIICLDGNFQHRRHMAASASWRACEGVGVAIGATRA</sequence>
<dbReference type="OrthoDB" id="2498779at2759"/>
<dbReference type="AlphaFoldDB" id="F4RK13"/>
<dbReference type="Pfam" id="PF18802">
    <property type="entry name" value="CxC1"/>
    <property type="match status" value="1"/>
</dbReference>
<dbReference type="GeneID" id="18934007"/>
<dbReference type="PANTHER" id="PTHR33096">
    <property type="entry name" value="CXC2 DOMAIN-CONTAINING PROTEIN"/>
    <property type="match status" value="1"/>
</dbReference>
<dbReference type="Proteomes" id="UP000001072">
    <property type="component" value="Unassembled WGS sequence"/>
</dbReference>
<evidence type="ECO:0000256" key="1">
    <source>
        <dbReference type="SAM" id="MobiDB-lite"/>
    </source>
</evidence>
<evidence type="ECO:0000259" key="2">
    <source>
        <dbReference type="Pfam" id="PF18802"/>
    </source>
</evidence>
<name>F4RK13_MELLP</name>
<evidence type="ECO:0000313" key="3">
    <source>
        <dbReference type="EMBL" id="EGG07021.1"/>
    </source>
</evidence>
<dbReference type="InterPro" id="IPR041320">
    <property type="entry name" value="CxC1"/>
</dbReference>
<proteinExistence type="predicted"/>
<organism evidence="4">
    <name type="scientific">Melampsora larici-populina (strain 98AG31 / pathotype 3-4-7)</name>
    <name type="common">Poplar leaf rust fungus</name>
    <dbReference type="NCBI Taxonomy" id="747676"/>
    <lineage>
        <taxon>Eukaryota</taxon>
        <taxon>Fungi</taxon>
        <taxon>Dikarya</taxon>
        <taxon>Basidiomycota</taxon>
        <taxon>Pucciniomycotina</taxon>
        <taxon>Pucciniomycetes</taxon>
        <taxon>Pucciniales</taxon>
        <taxon>Melampsoraceae</taxon>
        <taxon>Melampsora</taxon>
    </lineage>
</organism>
<evidence type="ECO:0000313" key="4">
    <source>
        <dbReference type="Proteomes" id="UP000001072"/>
    </source>
</evidence>
<dbReference type="KEGG" id="mlr:MELLADRAFT_85893"/>
<feature type="compositionally biased region" description="Polar residues" evidence="1">
    <location>
        <begin position="25"/>
        <end position="35"/>
    </location>
</feature>
<reference evidence="4" key="1">
    <citation type="journal article" date="2011" name="Proc. Natl. Acad. Sci. U.S.A.">
        <title>Obligate biotrophy features unraveled by the genomic analysis of rust fungi.</title>
        <authorList>
            <person name="Duplessis S."/>
            <person name="Cuomo C.A."/>
            <person name="Lin Y.-C."/>
            <person name="Aerts A."/>
            <person name="Tisserant E."/>
            <person name="Veneault-Fourrey C."/>
            <person name="Joly D.L."/>
            <person name="Hacquard S."/>
            <person name="Amselem J."/>
            <person name="Cantarel B.L."/>
            <person name="Chiu R."/>
            <person name="Coutinho P.M."/>
            <person name="Feau N."/>
            <person name="Field M."/>
            <person name="Frey P."/>
            <person name="Gelhaye E."/>
            <person name="Goldberg J."/>
            <person name="Grabherr M.G."/>
            <person name="Kodira C.D."/>
            <person name="Kohler A."/>
            <person name="Kuees U."/>
            <person name="Lindquist E.A."/>
            <person name="Lucas S.M."/>
            <person name="Mago R."/>
            <person name="Mauceli E."/>
            <person name="Morin E."/>
            <person name="Murat C."/>
            <person name="Pangilinan J.L."/>
            <person name="Park R."/>
            <person name="Pearson M."/>
            <person name="Quesneville H."/>
            <person name="Rouhier N."/>
            <person name="Sakthikumar S."/>
            <person name="Salamov A.A."/>
            <person name="Schmutz J."/>
            <person name="Selles B."/>
            <person name="Shapiro H."/>
            <person name="Tanguay P."/>
            <person name="Tuskan G.A."/>
            <person name="Henrissat B."/>
            <person name="Van de Peer Y."/>
            <person name="Rouze P."/>
            <person name="Ellis J.G."/>
            <person name="Dodds P.N."/>
            <person name="Schein J.E."/>
            <person name="Zhong S."/>
            <person name="Hamelin R.C."/>
            <person name="Grigoriev I.V."/>
            <person name="Szabo L.J."/>
            <person name="Martin F."/>
        </authorList>
    </citation>
    <scope>NUCLEOTIDE SEQUENCE [LARGE SCALE GENOMIC DNA]</scope>
    <source>
        <strain evidence="4">98AG31 / pathotype 3-4-7</strain>
    </source>
</reference>
<feature type="compositionally biased region" description="Basic and acidic residues" evidence="1">
    <location>
        <begin position="1"/>
        <end position="10"/>
    </location>
</feature>